<dbReference type="AlphaFoldDB" id="A0A975GMC3"/>
<gene>
    <name evidence="3" type="ORF">dnm_025290</name>
</gene>
<accession>A0A975GMC3</accession>
<keyword evidence="1" id="KW-0472">Membrane</keyword>
<dbReference type="KEGG" id="dmm:dnm_025290"/>
<keyword evidence="1" id="KW-0812">Transmembrane</keyword>
<keyword evidence="1" id="KW-1133">Transmembrane helix</keyword>
<evidence type="ECO:0000256" key="1">
    <source>
        <dbReference type="SAM" id="Phobius"/>
    </source>
</evidence>
<dbReference type="Proteomes" id="UP000663722">
    <property type="component" value="Chromosome"/>
</dbReference>
<sequence length="284" mass="32194">MSDNKIRYREIRKSLEKLYPTQPQGNLARHLNTLAGMISGIVGSKSTQLPKIAEKVPDGTKEASREKKFKRWIMNDEIGISAYFLPFAVQLLLSLGLPEIVLAMDGSAAGRGCAILIVSVIYKKRALPLAWIVTEGGKGHFKEEDHICLIRQVHDMIPESGRHVVFLGDGEFDGTGLQETLSNWGWCYVCRTAPNVTYYQDDNKYQVDMVGCFMPPGFYSSVKNVLFTGKKYGPVTIVRWWEKKEPIFLVTNMKSAGDACEYYSKRFRIETFFSDQKSRGFNIH</sequence>
<proteinExistence type="predicted"/>
<name>A0A975GMC3_9BACT</name>
<dbReference type="InterPro" id="IPR012337">
    <property type="entry name" value="RNaseH-like_sf"/>
</dbReference>
<keyword evidence="4" id="KW-1185">Reference proteome</keyword>
<organism evidence="3 4">
    <name type="scientific">Desulfonema magnum</name>
    <dbReference type="NCBI Taxonomy" id="45655"/>
    <lineage>
        <taxon>Bacteria</taxon>
        <taxon>Pseudomonadati</taxon>
        <taxon>Thermodesulfobacteriota</taxon>
        <taxon>Desulfobacteria</taxon>
        <taxon>Desulfobacterales</taxon>
        <taxon>Desulfococcaceae</taxon>
        <taxon>Desulfonema</taxon>
    </lineage>
</organism>
<dbReference type="GO" id="GO:0003677">
    <property type="term" value="F:DNA binding"/>
    <property type="evidence" value="ECO:0007669"/>
    <property type="project" value="InterPro"/>
</dbReference>
<evidence type="ECO:0000259" key="2">
    <source>
        <dbReference type="Pfam" id="PF01609"/>
    </source>
</evidence>
<dbReference type="SUPFAM" id="SSF53098">
    <property type="entry name" value="Ribonuclease H-like"/>
    <property type="match status" value="1"/>
</dbReference>
<dbReference type="InterPro" id="IPR002559">
    <property type="entry name" value="Transposase_11"/>
</dbReference>
<dbReference type="EMBL" id="CP061800">
    <property type="protein sequence ID" value="QTA86505.1"/>
    <property type="molecule type" value="Genomic_DNA"/>
</dbReference>
<evidence type="ECO:0000313" key="4">
    <source>
        <dbReference type="Proteomes" id="UP000663722"/>
    </source>
</evidence>
<feature type="domain" description="Transposase IS4-like" evidence="2">
    <location>
        <begin position="150"/>
        <end position="283"/>
    </location>
</feature>
<dbReference type="Pfam" id="PF01609">
    <property type="entry name" value="DDE_Tnp_1"/>
    <property type="match status" value="1"/>
</dbReference>
<evidence type="ECO:0000313" key="3">
    <source>
        <dbReference type="EMBL" id="QTA86505.1"/>
    </source>
</evidence>
<dbReference type="GO" id="GO:0006313">
    <property type="term" value="P:DNA transposition"/>
    <property type="evidence" value="ECO:0007669"/>
    <property type="project" value="InterPro"/>
</dbReference>
<reference evidence="3" key="1">
    <citation type="journal article" date="2021" name="Microb. Physiol.">
        <title>Proteogenomic Insights into the Physiology of Marine, Sulfate-Reducing, Filamentous Desulfonema limicola and Desulfonema magnum.</title>
        <authorList>
            <person name="Schnaars V."/>
            <person name="Wohlbrand L."/>
            <person name="Scheve S."/>
            <person name="Hinrichs C."/>
            <person name="Reinhardt R."/>
            <person name="Rabus R."/>
        </authorList>
    </citation>
    <scope>NUCLEOTIDE SEQUENCE</scope>
    <source>
        <strain evidence="3">4be13</strain>
    </source>
</reference>
<feature type="transmembrane region" description="Helical" evidence="1">
    <location>
        <begin position="78"/>
        <end position="97"/>
    </location>
</feature>
<dbReference type="GO" id="GO:0004803">
    <property type="term" value="F:transposase activity"/>
    <property type="evidence" value="ECO:0007669"/>
    <property type="project" value="InterPro"/>
</dbReference>
<dbReference type="RefSeq" id="WP_207682111.1">
    <property type="nucleotide sequence ID" value="NZ_CP061800.1"/>
</dbReference>
<protein>
    <submittedName>
        <fullName evidence="3">Transposase family protein, IS4-like</fullName>
    </submittedName>
</protein>